<evidence type="ECO:0000313" key="3">
    <source>
        <dbReference type="Proteomes" id="UP000578819"/>
    </source>
</evidence>
<dbReference type="EMBL" id="JACHJW010000001">
    <property type="protein sequence ID" value="MBB4960476.1"/>
    <property type="molecule type" value="Genomic_DNA"/>
</dbReference>
<dbReference type="InterPro" id="IPR012349">
    <property type="entry name" value="Split_barrel_FMN-bd"/>
</dbReference>
<dbReference type="Gene3D" id="2.30.110.10">
    <property type="entry name" value="Electron Transport, Fmn-binding Protein, Chain A"/>
    <property type="match status" value="1"/>
</dbReference>
<keyword evidence="3" id="KW-1185">Reference proteome</keyword>
<dbReference type="RefSeq" id="WP_184536248.1">
    <property type="nucleotide sequence ID" value="NZ_JACHJW010000001.1"/>
</dbReference>
<dbReference type="PANTHER" id="PTHR42815:SF2">
    <property type="entry name" value="FAD-BINDING, PUTATIVE (AFU_ORTHOLOGUE AFUA_6G07600)-RELATED"/>
    <property type="match status" value="1"/>
</dbReference>
<protein>
    <recommendedName>
        <fullName evidence="1">Pyridoxamine 5'-phosphate oxidase N-terminal domain-containing protein</fullName>
    </recommendedName>
</protein>
<dbReference type="PANTHER" id="PTHR42815">
    <property type="entry name" value="FAD-BINDING, PUTATIVE (AFU_ORTHOLOGUE AFUA_6G07600)-RELATED"/>
    <property type="match status" value="1"/>
</dbReference>
<organism evidence="2 3">
    <name type="scientific">Micromonospora polyrhachis</name>
    <dbReference type="NCBI Taxonomy" id="1282883"/>
    <lineage>
        <taxon>Bacteria</taxon>
        <taxon>Bacillati</taxon>
        <taxon>Actinomycetota</taxon>
        <taxon>Actinomycetes</taxon>
        <taxon>Micromonosporales</taxon>
        <taxon>Micromonosporaceae</taxon>
        <taxon>Micromonospora</taxon>
    </lineage>
</organism>
<dbReference type="AlphaFoldDB" id="A0A7W7STV4"/>
<proteinExistence type="predicted"/>
<dbReference type="Proteomes" id="UP000578819">
    <property type="component" value="Unassembled WGS sequence"/>
</dbReference>
<gene>
    <name evidence="2" type="ORF">FHR38_004209</name>
</gene>
<sequence>MNHDGERAAQRRAGVTAENWGSAGVAATIPPVAMDFLRQQRMLLIGAADDAGAVWASLLTGTPGFADPTDERTIAINGRPGPEDPLAGVFETGRDLGMLAIEPQSRRRMRVNGQAVRDGHRLVVRTEQVYANCPKYIQTRDVLADAQSSPSGPARTTRELDDQQRRWITAADTFFVASHSRHGTDTSHRGGNPGFVTVTGPRQLSWPDYLGNSMYMTLGNLELDPRCGLLFLDWERGHTLHLTGQARTDWDPDRAARLPGAQRVVDFEVDRVVQIDRATALRWTFGRYSRFNPAPFGKE</sequence>
<reference evidence="2 3" key="1">
    <citation type="submission" date="2020-08" db="EMBL/GenBank/DDBJ databases">
        <title>Sequencing the genomes of 1000 actinobacteria strains.</title>
        <authorList>
            <person name="Klenk H.-P."/>
        </authorList>
    </citation>
    <scope>NUCLEOTIDE SEQUENCE [LARGE SCALE GENOMIC DNA]</scope>
    <source>
        <strain evidence="2 3">DSM 45886</strain>
    </source>
</reference>
<dbReference type="Pfam" id="PF01243">
    <property type="entry name" value="PNPOx_N"/>
    <property type="match status" value="1"/>
</dbReference>
<name>A0A7W7STV4_9ACTN</name>
<dbReference type="InterPro" id="IPR011576">
    <property type="entry name" value="Pyridox_Oxase_N"/>
</dbReference>
<dbReference type="SUPFAM" id="SSF50475">
    <property type="entry name" value="FMN-binding split barrel"/>
    <property type="match status" value="1"/>
</dbReference>
<comment type="caution">
    <text evidence="2">The sequence shown here is derived from an EMBL/GenBank/DDBJ whole genome shotgun (WGS) entry which is preliminary data.</text>
</comment>
<evidence type="ECO:0000313" key="2">
    <source>
        <dbReference type="EMBL" id="MBB4960476.1"/>
    </source>
</evidence>
<feature type="domain" description="Pyridoxamine 5'-phosphate oxidase N-terminal" evidence="1">
    <location>
        <begin position="160"/>
        <end position="258"/>
    </location>
</feature>
<accession>A0A7W7STV4</accession>
<evidence type="ECO:0000259" key="1">
    <source>
        <dbReference type="Pfam" id="PF01243"/>
    </source>
</evidence>